<protein>
    <submittedName>
        <fullName evidence="2">Uncharacterized protein</fullName>
    </submittedName>
</protein>
<dbReference type="AlphaFoldDB" id="A0AAE0IAE2"/>
<comment type="caution">
    <text evidence="2">The sequence shown here is derived from an EMBL/GenBank/DDBJ whole genome shotgun (WGS) entry which is preliminary data.</text>
</comment>
<dbReference type="Proteomes" id="UP001286456">
    <property type="component" value="Unassembled WGS sequence"/>
</dbReference>
<evidence type="ECO:0000313" key="2">
    <source>
        <dbReference type="EMBL" id="KAK3321057.1"/>
    </source>
</evidence>
<proteinExistence type="predicted"/>
<dbReference type="EMBL" id="JAUEPO010000005">
    <property type="protein sequence ID" value="KAK3321057.1"/>
    <property type="molecule type" value="Genomic_DNA"/>
</dbReference>
<organism evidence="2 3">
    <name type="scientific">Cercophora scortea</name>
    <dbReference type="NCBI Taxonomy" id="314031"/>
    <lineage>
        <taxon>Eukaryota</taxon>
        <taxon>Fungi</taxon>
        <taxon>Dikarya</taxon>
        <taxon>Ascomycota</taxon>
        <taxon>Pezizomycotina</taxon>
        <taxon>Sordariomycetes</taxon>
        <taxon>Sordariomycetidae</taxon>
        <taxon>Sordariales</taxon>
        <taxon>Lasiosphaeriaceae</taxon>
        <taxon>Cercophora</taxon>
    </lineage>
</organism>
<name>A0AAE0IAE2_9PEZI</name>
<reference evidence="2" key="1">
    <citation type="journal article" date="2023" name="Mol. Phylogenet. Evol.">
        <title>Genome-scale phylogeny and comparative genomics of the fungal order Sordariales.</title>
        <authorList>
            <person name="Hensen N."/>
            <person name="Bonometti L."/>
            <person name="Westerberg I."/>
            <person name="Brannstrom I.O."/>
            <person name="Guillou S."/>
            <person name="Cros-Aarteil S."/>
            <person name="Calhoun S."/>
            <person name="Haridas S."/>
            <person name="Kuo A."/>
            <person name="Mondo S."/>
            <person name="Pangilinan J."/>
            <person name="Riley R."/>
            <person name="LaButti K."/>
            <person name="Andreopoulos B."/>
            <person name="Lipzen A."/>
            <person name="Chen C."/>
            <person name="Yan M."/>
            <person name="Daum C."/>
            <person name="Ng V."/>
            <person name="Clum A."/>
            <person name="Steindorff A."/>
            <person name="Ohm R.A."/>
            <person name="Martin F."/>
            <person name="Silar P."/>
            <person name="Natvig D.O."/>
            <person name="Lalanne C."/>
            <person name="Gautier V."/>
            <person name="Ament-Velasquez S.L."/>
            <person name="Kruys A."/>
            <person name="Hutchinson M.I."/>
            <person name="Powell A.J."/>
            <person name="Barry K."/>
            <person name="Miller A.N."/>
            <person name="Grigoriev I.V."/>
            <person name="Debuchy R."/>
            <person name="Gladieux P."/>
            <person name="Hiltunen Thoren M."/>
            <person name="Johannesson H."/>
        </authorList>
    </citation>
    <scope>NUCLEOTIDE SEQUENCE</scope>
    <source>
        <strain evidence="2">SMH4131-1</strain>
    </source>
</reference>
<evidence type="ECO:0000313" key="3">
    <source>
        <dbReference type="Proteomes" id="UP001286456"/>
    </source>
</evidence>
<evidence type="ECO:0000256" key="1">
    <source>
        <dbReference type="SAM" id="MobiDB-lite"/>
    </source>
</evidence>
<accession>A0AAE0IAE2</accession>
<keyword evidence="3" id="KW-1185">Reference proteome</keyword>
<reference evidence="2" key="2">
    <citation type="submission" date="2023-06" db="EMBL/GenBank/DDBJ databases">
        <authorList>
            <consortium name="Lawrence Berkeley National Laboratory"/>
            <person name="Haridas S."/>
            <person name="Hensen N."/>
            <person name="Bonometti L."/>
            <person name="Westerberg I."/>
            <person name="Brannstrom I.O."/>
            <person name="Guillou S."/>
            <person name="Cros-Aarteil S."/>
            <person name="Calhoun S."/>
            <person name="Kuo A."/>
            <person name="Mondo S."/>
            <person name="Pangilinan J."/>
            <person name="Riley R."/>
            <person name="Labutti K."/>
            <person name="Andreopoulos B."/>
            <person name="Lipzen A."/>
            <person name="Chen C."/>
            <person name="Yanf M."/>
            <person name="Daum C."/>
            <person name="Ng V."/>
            <person name="Clum A."/>
            <person name="Steindorff A."/>
            <person name="Ohm R."/>
            <person name="Martin F."/>
            <person name="Silar P."/>
            <person name="Natvig D."/>
            <person name="Lalanne C."/>
            <person name="Gautier V."/>
            <person name="Ament-Velasquez S.L."/>
            <person name="Kruys A."/>
            <person name="Hutchinson M.I."/>
            <person name="Powell A.J."/>
            <person name="Barry K."/>
            <person name="Miller A.N."/>
            <person name="Grigoriev I.V."/>
            <person name="Debuchy R."/>
            <person name="Gladieux P."/>
            <person name="Thoren M.H."/>
            <person name="Johannesson H."/>
        </authorList>
    </citation>
    <scope>NUCLEOTIDE SEQUENCE</scope>
    <source>
        <strain evidence="2">SMH4131-1</strain>
    </source>
</reference>
<feature type="region of interest" description="Disordered" evidence="1">
    <location>
        <begin position="91"/>
        <end position="117"/>
    </location>
</feature>
<sequence length="163" mass="17470">MYRHGFLPRQSLTPPPNCCGTSQVVCIGLAVLCCTAARPFNGGMNCSSLLLCLVTNVAAEKERINHSAAGVRCQIAAAHIAPAGWPSVLSNSRPTAANSNQPRRAQAFSRCTSSSSTPRIDRRRELVPICLPRVALEPPCPSLPEYADLRVIAGSMDTHMSRT</sequence>
<gene>
    <name evidence="2" type="ORF">B0T19DRAFT_257036</name>
</gene>